<sequence>MFKFNTCALLVLLFMCNVFSYGYIRIGNVRESWNTWEAKIDTLKISISEQDLICRVWEEFTLRDPAPDSSQTGDSLELQAYLRLPENSAVDSLYLWINDKPEPGLLMSASSATAIYESIVKRRKDPAILTTYGGNDYYLRIFPFMPGQSRKVRIAFHCAMNSKSTSKNIRFPMDFVDTVGHFELTVKSSRYYGSFPVLDEPQLALQRILGKPLTKGVSANRTNFPQNYLQVSWGPWPTDNTVSSCYSTDNKGMGYFSLLLDPFSLLGMKDRANISLSVAWTPSMVETWNGGTTYATTYSEYFEGERRALHDFITNSLTQGDKFTLCYAGATLTSFSTELVFASDKNKLDACTFIDGCKPIYYTYSYSYYYDNLGNYHYRPVPPPPGRNWLSALYHAFESFKSSDLQPVVLVLDKGNPYYYSENRPAVSALDSTTTAISLHNDHGAVMYVITSYSRLALYKNLINRFGGRVVQSWAGDDMETRLADLTPDIFSVPLTSLAIQVTSSGNNPCLDILGIPQSRIPWNSRVLLSGRTALTDILNISLAGESNGAYVSAFQSISVNAIPDRSPEKIWALNKVNNSPYSYYGSYGSDADEMAAFSLQHNVLTRYSALLALEPGMDTAFAASEQNTSNSWGIRTTSMASSDVVAFSLAPGVTSSGGSTDFPDIIKAEKQVQHSEIAPHISATPNPFTMTTRITIEADKNTAAPAAISIYDITGKKVHSFNIHKGVEGWLTVVWNGCSGNGSRLPQGIYLLKVRMANKMLTHKVILM</sequence>
<gene>
    <name evidence="2" type="ORF">A2519_06905</name>
</gene>
<dbReference type="InterPro" id="IPR013694">
    <property type="entry name" value="VIT"/>
</dbReference>
<accession>A0A1F7F9B3</accession>
<dbReference type="InterPro" id="IPR026444">
    <property type="entry name" value="Secre_tail"/>
</dbReference>
<dbReference type="PROSITE" id="PS51468">
    <property type="entry name" value="VIT"/>
    <property type="match status" value="1"/>
</dbReference>
<dbReference type="EMBL" id="MFYX01000097">
    <property type="protein sequence ID" value="OGK03117.1"/>
    <property type="molecule type" value="Genomic_DNA"/>
</dbReference>
<dbReference type="NCBIfam" id="TIGR04183">
    <property type="entry name" value="Por_Secre_tail"/>
    <property type="match status" value="1"/>
</dbReference>
<evidence type="ECO:0000313" key="2">
    <source>
        <dbReference type="EMBL" id="OGK03117.1"/>
    </source>
</evidence>
<dbReference type="AlphaFoldDB" id="A0A1F7F9B3"/>
<protein>
    <recommendedName>
        <fullName evidence="1">VIT domain-containing protein</fullName>
    </recommendedName>
</protein>
<dbReference type="InterPro" id="IPR025965">
    <property type="entry name" value="FlgD/Vpr_Ig-like"/>
</dbReference>
<name>A0A1F7F9B3_UNCRA</name>
<feature type="domain" description="VIT" evidence="1">
    <location>
        <begin position="24"/>
        <end position="158"/>
    </location>
</feature>
<comment type="caution">
    <text evidence="2">The sequence shown here is derived from an EMBL/GenBank/DDBJ whole genome shotgun (WGS) entry which is preliminary data.</text>
</comment>
<dbReference type="Proteomes" id="UP000179243">
    <property type="component" value="Unassembled WGS sequence"/>
</dbReference>
<evidence type="ECO:0000259" key="1">
    <source>
        <dbReference type="PROSITE" id="PS51468"/>
    </source>
</evidence>
<organism evidence="2 3">
    <name type="scientific">Candidatus Raymondbacteria bacterium RIFOXYD12_FULL_49_13</name>
    <dbReference type="NCBI Taxonomy" id="1817890"/>
    <lineage>
        <taxon>Bacteria</taxon>
        <taxon>Raymondiibacteriota</taxon>
    </lineage>
</organism>
<reference evidence="2 3" key="1">
    <citation type="journal article" date="2016" name="Nat. Commun.">
        <title>Thousands of microbial genomes shed light on interconnected biogeochemical processes in an aquifer system.</title>
        <authorList>
            <person name="Anantharaman K."/>
            <person name="Brown C.T."/>
            <person name="Hug L.A."/>
            <person name="Sharon I."/>
            <person name="Castelle C.J."/>
            <person name="Probst A.J."/>
            <person name="Thomas B.C."/>
            <person name="Singh A."/>
            <person name="Wilkins M.J."/>
            <person name="Karaoz U."/>
            <person name="Brodie E.L."/>
            <person name="Williams K.H."/>
            <person name="Hubbard S.S."/>
            <person name="Banfield J.F."/>
        </authorList>
    </citation>
    <scope>NUCLEOTIDE SEQUENCE [LARGE SCALE GENOMIC DNA]</scope>
</reference>
<evidence type="ECO:0000313" key="3">
    <source>
        <dbReference type="Proteomes" id="UP000179243"/>
    </source>
</evidence>
<dbReference type="Pfam" id="PF13860">
    <property type="entry name" value="FlgD_ig"/>
    <property type="match status" value="1"/>
</dbReference>
<proteinExistence type="predicted"/>
<dbReference type="Gene3D" id="2.60.40.4070">
    <property type="match status" value="1"/>
</dbReference>